<dbReference type="GO" id="GO:0009103">
    <property type="term" value="P:lipopolysaccharide biosynthetic process"/>
    <property type="evidence" value="ECO:0007669"/>
    <property type="project" value="TreeGrafter"/>
</dbReference>
<dbReference type="InterPro" id="IPR050879">
    <property type="entry name" value="Acyltransferase_3"/>
</dbReference>
<dbReference type="InterPro" id="IPR002656">
    <property type="entry name" value="Acyl_transf_3_dom"/>
</dbReference>
<dbReference type="RefSeq" id="WP_255222043.1">
    <property type="nucleotide sequence ID" value="NZ_UGRY01000004.1"/>
</dbReference>
<sequence>MYTRTPGPVAPVAPAARNPLPGIASRPSYRDDLDGLRGIAIALVVAFHVWMGRVSGGVDIFLVLSGFFFTGMLLRRTDTTGGPGIGATLRRTARRLLPALLVVLTAVAVATVVAMPYTRWNDISAQLLASGFYFQNWYLAVAELDYAAADPSISPLQHLWSMAVQGQFYLAILAVVALWAAVRPRPDRRRPTLLLVLLLGAAASFCYAADAPQQQAWIYYDSAARAWELLAGAALAVVAPWLTIPHRIRWLAGVVGLSMVLSCGLLFDGATEFPGPAALFPVAAAVLLILSGLHVPAAERPWANRMLASRLCTELGAVAYPLYLWHWPILIFYLTESGRKHAGFADGLAVIAASLVLAWVTTRVIETPLRRPAPTAPDSSGARWIRRGTGTVVAALGISVLAGALGWQVVSAANPPQPPKPFEFPTRYPGADALVRGIDPPPHPMRPSVLRGNADSPPPTRDGCITPDREVRSCVYGDTTAGRVIAVVGGSHSEHWIPALQILSRDYGFRIVTYLKERCPLTLSDHPSYAEAPFPECREWSEEVLDRLAEERPDWVFTISTRSRVEGAGDEVPPEFLDVWSALSERGLRVLALRDTPRLRHGDVYYRAVDCLARRGTTPDSCGMDRAAALSARDPAEEPAASYPNIFPMDLSDAVCRTDRCRVAEGNVLIYRDEHHLTASYVRTLAPELGRQIAAITEWW</sequence>
<feature type="transmembrane region" description="Helical" evidence="1">
    <location>
        <begin position="250"/>
        <end position="267"/>
    </location>
</feature>
<protein>
    <submittedName>
        <fullName evidence="4">O-acetyltransferase OatA</fullName>
        <ecNumber evidence="4">2.3.1.-</ecNumber>
    </submittedName>
</protein>
<evidence type="ECO:0000259" key="2">
    <source>
        <dbReference type="Pfam" id="PF01757"/>
    </source>
</evidence>
<keyword evidence="1" id="KW-1133">Transmembrane helix</keyword>
<keyword evidence="4" id="KW-0808">Transferase</keyword>
<feature type="transmembrane region" description="Helical" evidence="1">
    <location>
        <begin position="35"/>
        <end position="51"/>
    </location>
</feature>
<gene>
    <name evidence="4" type="primary">oatA_2</name>
    <name evidence="4" type="ORF">NCTC1934_05304</name>
</gene>
<evidence type="ECO:0000256" key="1">
    <source>
        <dbReference type="SAM" id="Phobius"/>
    </source>
</evidence>
<name>A0A379JHE0_9NOCA</name>
<evidence type="ECO:0000259" key="3">
    <source>
        <dbReference type="Pfam" id="PF19040"/>
    </source>
</evidence>
<accession>A0A379JHE0</accession>
<evidence type="ECO:0000313" key="5">
    <source>
        <dbReference type="Proteomes" id="UP000255467"/>
    </source>
</evidence>
<feature type="transmembrane region" description="Helical" evidence="1">
    <location>
        <begin position="193"/>
        <end position="212"/>
    </location>
</feature>
<feature type="transmembrane region" description="Helical" evidence="1">
    <location>
        <begin position="392"/>
        <end position="410"/>
    </location>
</feature>
<keyword evidence="5" id="KW-1185">Reference proteome</keyword>
<feature type="transmembrane region" description="Helical" evidence="1">
    <location>
        <begin position="96"/>
        <end position="117"/>
    </location>
</feature>
<dbReference type="GO" id="GO:0016020">
    <property type="term" value="C:membrane"/>
    <property type="evidence" value="ECO:0007669"/>
    <property type="project" value="TreeGrafter"/>
</dbReference>
<dbReference type="InterPro" id="IPR043968">
    <property type="entry name" value="SGNH"/>
</dbReference>
<feature type="transmembrane region" description="Helical" evidence="1">
    <location>
        <begin position="224"/>
        <end position="243"/>
    </location>
</feature>
<dbReference type="PANTHER" id="PTHR23028:SF53">
    <property type="entry name" value="ACYL_TRANSF_3 DOMAIN-CONTAINING PROTEIN"/>
    <property type="match status" value="1"/>
</dbReference>
<feature type="domain" description="SGNH" evidence="3">
    <location>
        <begin position="464"/>
        <end position="689"/>
    </location>
</feature>
<feature type="transmembrane region" description="Helical" evidence="1">
    <location>
        <begin position="341"/>
        <end position="361"/>
    </location>
</feature>
<dbReference type="AlphaFoldDB" id="A0A379JHE0"/>
<dbReference type="Proteomes" id="UP000255467">
    <property type="component" value="Unassembled WGS sequence"/>
</dbReference>
<feature type="transmembrane region" description="Helical" evidence="1">
    <location>
        <begin position="57"/>
        <end position="75"/>
    </location>
</feature>
<dbReference type="STRING" id="1406858.GCA_000710895_03876"/>
<dbReference type="GO" id="GO:0016747">
    <property type="term" value="F:acyltransferase activity, transferring groups other than amino-acyl groups"/>
    <property type="evidence" value="ECO:0007669"/>
    <property type="project" value="InterPro"/>
</dbReference>
<reference evidence="4 5" key="1">
    <citation type="submission" date="2018-06" db="EMBL/GenBank/DDBJ databases">
        <authorList>
            <consortium name="Pathogen Informatics"/>
            <person name="Doyle S."/>
        </authorList>
    </citation>
    <scope>NUCLEOTIDE SEQUENCE [LARGE SCALE GENOMIC DNA]</scope>
    <source>
        <strain evidence="4 5">NCTC1934</strain>
    </source>
</reference>
<proteinExistence type="predicted"/>
<evidence type="ECO:0000313" key="4">
    <source>
        <dbReference type="EMBL" id="SUD47977.1"/>
    </source>
</evidence>
<keyword evidence="1" id="KW-0812">Transmembrane</keyword>
<dbReference type="EC" id="2.3.1.-" evidence="4"/>
<feature type="transmembrane region" description="Helical" evidence="1">
    <location>
        <begin position="273"/>
        <end position="295"/>
    </location>
</feature>
<dbReference type="Pfam" id="PF01757">
    <property type="entry name" value="Acyl_transf_3"/>
    <property type="match status" value="1"/>
</dbReference>
<dbReference type="Pfam" id="PF19040">
    <property type="entry name" value="SGNH"/>
    <property type="match status" value="1"/>
</dbReference>
<organism evidence="4 5">
    <name type="scientific">Nocardia otitidiscaviarum</name>
    <dbReference type="NCBI Taxonomy" id="1823"/>
    <lineage>
        <taxon>Bacteria</taxon>
        <taxon>Bacillati</taxon>
        <taxon>Actinomycetota</taxon>
        <taxon>Actinomycetes</taxon>
        <taxon>Mycobacteriales</taxon>
        <taxon>Nocardiaceae</taxon>
        <taxon>Nocardia</taxon>
    </lineage>
</organism>
<dbReference type="PANTHER" id="PTHR23028">
    <property type="entry name" value="ACETYLTRANSFERASE"/>
    <property type="match status" value="1"/>
</dbReference>
<feature type="domain" description="Acyltransferase 3" evidence="2">
    <location>
        <begin position="32"/>
        <end position="362"/>
    </location>
</feature>
<feature type="transmembrane region" description="Helical" evidence="1">
    <location>
        <begin position="315"/>
        <end position="335"/>
    </location>
</feature>
<feature type="transmembrane region" description="Helical" evidence="1">
    <location>
        <begin position="159"/>
        <end position="181"/>
    </location>
</feature>
<dbReference type="EMBL" id="UGRY01000004">
    <property type="protein sequence ID" value="SUD47977.1"/>
    <property type="molecule type" value="Genomic_DNA"/>
</dbReference>
<keyword evidence="4" id="KW-0012">Acyltransferase</keyword>
<keyword evidence="1" id="KW-0472">Membrane</keyword>